<name>A0A1I0FEX7_9FIRM</name>
<organism evidence="2 3">
    <name type="scientific">Enterocloster lavalensis</name>
    <dbReference type="NCBI Taxonomy" id="460384"/>
    <lineage>
        <taxon>Bacteria</taxon>
        <taxon>Bacillati</taxon>
        <taxon>Bacillota</taxon>
        <taxon>Clostridia</taxon>
        <taxon>Lachnospirales</taxon>
        <taxon>Lachnospiraceae</taxon>
        <taxon>Enterocloster</taxon>
    </lineage>
</organism>
<feature type="coiled-coil region" evidence="1">
    <location>
        <begin position="306"/>
        <end position="343"/>
    </location>
</feature>
<dbReference type="Pfam" id="PF12784">
    <property type="entry name" value="PDDEXK_2"/>
    <property type="match status" value="1"/>
</dbReference>
<protein>
    <submittedName>
        <fullName evidence="2">PD-(D/E)XK nuclease family transposase</fullName>
    </submittedName>
</protein>
<dbReference type="STRING" id="460384.SAMN05216313_108144"/>
<gene>
    <name evidence="2" type="ORF">SAMN05216313_108144</name>
</gene>
<evidence type="ECO:0000313" key="3">
    <source>
        <dbReference type="Proteomes" id="UP000198508"/>
    </source>
</evidence>
<evidence type="ECO:0000256" key="1">
    <source>
        <dbReference type="SAM" id="Coils"/>
    </source>
</evidence>
<sequence>MKFTHTQEMSINRNPAQMEEVRWMERFPDVFGPRSTREEVLAELKTDETLFTLFDKLSWELKEEFVSFCMGVRGMRITYDPMFKFVFDPELKPERLEEFLSLCLKETVRILQVIPNESKRLTEESSLLVMDILVRLASGALVNVEIQRVGYLFPGARCACYSSDLIMRQYSQVRENKRQSGQRFSYQDIKRVYTIVLIQQSPSEFHRFPDQYLHYSRQTFNTGLELDLLQEYLLIPLDIFRKNHHNISSKLDAWLMFIASDQPRDIREVIETYPEFQELYREVFHFRYHKKELVSMFSEALRILDANTTQYMIEVQQAQIEALQEENRRHKEEIERLQELLAQK</sequence>
<proteinExistence type="predicted"/>
<dbReference type="Proteomes" id="UP000198508">
    <property type="component" value="Unassembled WGS sequence"/>
</dbReference>
<keyword evidence="3" id="KW-1185">Reference proteome</keyword>
<evidence type="ECO:0000313" key="2">
    <source>
        <dbReference type="EMBL" id="SET56637.1"/>
    </source>
</evidence>
<dbReference type="EMBL" id="FOIM01000008">
    <property type="protein sequence ID" value="SET56637.1"/>
    <property type="molecule type" value="Genomic_DNA"/>
</dbReference>
<dbReference type="AlphaFoldDB" id="A0A1I0FEX7"/>
<accession>A0A1I0FEX7</accession>
<reference evidence="3" key="1">
    <citation type="submission" date="2016-10" db="EMBL/GenBank/DDBJ databases">
        <authorList>
            <person name="Varghese N."/>
            <person name="Submissions S."/>
        </authorList>
    </citation>
    <scope>NUCLEOTIDE SEQUENCE [LARGE SCALE GENOMIC DNA]</scope>
    <source>
        <strain evidence="3">NLAE-zl-G277</strain>
    </source>
</reference>
<dbReference type="RefSeq" id="WP_166435002.1">
    <property type="nucleotide sequence ID" value="NZ_FOIM01000008.1"/>
</dbReference>
<keyword evidence="1" id="KW-0175">Coiled coil</keyword>